<gene>
    <name evidence="1" type="ORF">Pla8534_42350</name>
</gene>
<keyword evidence="2" id="KW-1185">Reference proteome</keyword>
<dbReference type="RefSeq" id="WP_145055050.1">
    <property type="nucleotide sequence ID" value="NZ_CP036433.1"/>
</dbReference>
<proteinExistence type="predicted"/>
<reference evidence="1 2" key="1">
    <citation type="submission" date="2019-02" db="EMBL/GenBank/DDBJ databases">
        <title>Deep-cultivation of Planctomycetes and their phenomic and genomic characterization uncovers novel biology.</title>
        <authorList>
            <person name="Wiegand S."/>
            <person name="Jogler M."/>
            <person name="Boedeker C."/>
            <person name="Pinto D."/>
            <person name="Vollmers J."/>
            <person name="Rivas-Marin E."/>
            <person name="Kohn T."/>
            <person name="Peeters S.H."/>
            <person name="Heuer A."/>
            <person name="Rast P."/>
            <person name="Oberbeckmann S."/>
            <person name="Bunk B."/>
            <person name="Jeske O."/>
            <person name="Meyerdierks A."/>
            <person name="Storesund J.E."/>
            <person name="Kallscheuer N."/>
            <person name="Luecker S."/>
            <person name="Lage O.M."/>
            <person name="Pohl T."/>
            <person name="Merkel B.J."/>
            <person name="Hornburger P."/>
            <person name="Mueller R.-W."/>
            <person name="Bruemmer F."/>
            <person name="Labrenz M."/>
            <person name="Spormann A.M."/>
            <person name="Op den Camp H."/>
            <person name="Overmann J."/>
            <person name="Amann R."/>
            <person name="Jetten M.S.M."/>
            <person name="Mascher T."/>
            <person name="Medema M.H."/>
            <person name="Devos D.P."/>
            <person name="Kaster A.-K."/>
            <person name="Ovreas L."/>
            <person name="Rohde M."/>
            <person name="Galperin M.Y."/>
            <person name="Jogler C."/>
        </authorList>
    </citation>
    <scope>NUCLEOTIDE SEQUENCE [LARGE SCALE GENOMIC DNA]</scope>
    <source>
        <strain evidence="1 2">Pla85_3_4</strain>
    </source>
</reference>
<dbReference type="KEGG" id="lcre:Pla8534_42350"/>
<accession>A0A518DX56</accession>
<name>A0A518DX56_9BACT</name>
<organism evidence="1 2">
    <name type="scientific">Lignipirellula cremea</name>
    <dbReference type="NCBI Taxonomy" id="2528010"/>
    <lineage>
        <taxon>Bacteria</taxon>
        <taxon>Pseudomonadati</taxon>
        <taxon>Planctomycetota</taxon>
        <taxon>Planctomycetia</taxon>
        <taxon>Pirellulales</taxon>
        <taxon>Pirellulaceae</taxon>
        <taxon>Lignipirellula</taxon>
    </lineage>
</organism>
<evidence type="ECO:0000313" key="1">
    <source>
        <dbReference type="EMBL" id="QDU96415.1"/>
    </source>
</evidence>
<sequence length="81" mass="8941">MLLLVAYPLLLLDQIGIELQNPFSLDRWGRLPLNEISTNIERNILDAAGLPAQTDPSERETVPEAATWLVSDPVAPQYAAD</sequence>
<evidence type="ECO:0000313" key="2">
    <source>
        <dbReference type="Proteomes" id="UP000317648"/>
    </source>
</evidence>
<dbReference type="Proteomes" id="UP000317648">
    <property type="component" value="Chromosome"/>
</dbReference>
<protein>
    <submittedName>
        <fullName evidence="1">Bestrophin, RFP-TM, chloride channel</fullName>
    </submittedName>
</protein>
<dbReference type="EMBL" id="CP036433">
    <property type="protein sequence ID" value="QDU96415.1"/>
    <property type="molecule type" value="Genomic_DNA"/>
</dbReference>
<dbReference type="AlphaFoldDB" id="A0A518DX56"/>